<comment type="subcellular location">
    <subcellularLocation>
        <location evidence="1">Nucleus</location>
    </subcellularLocation>
</comment>
<dbReference type="InterPro" id="IPR018328">
    <property type="entry name" value="Rad4_beta-hairpin_dom3"/>
</dbReference>
<dbReference type="InterPro" id="IPR042488">
    <property type="entry name" value="Rad4_BHD3_sf"/>
</dbReference>
<organism evidence="9 10">
    <name type="scientific">Coccomyxa viridis</name>
    <dbReference type="NCBI Taxonomy" id="1274662"/>
    <lineage>
        <taxon>Eukaryota</taxon>
        <taxon>Viridiplantae</taxon>
        <taxon>Chlorophyta</taxon>
        <taxon>core chlorophytes</taxon>
        <taxon>Trebouxiophyceae</taxon>
        <taxon>Trebouxiophyceae incertae sedis</taxon>
        <taxon>Coccomyxaceae</taxon>
        <taxon>Coccomyxa</taxon>
    </lineage>
</organism>
<dbReference type="Pfam" id="PF10404">
    <property type="entry name" value="BHD_2"/>
    <property type="match status" value="1"/>
</dbReference>
<feature type="domain" description="Rad4 beta-hairpin" evidence="8">
    <location>
        <begin position="801"/>
        <end position="877"/>
    </location>
</feature>
<comment type="caution">
    <text evidence="9">The sequence shown here is derived from an EMBL/GenBank/DDBJ whole genome shotgun (WGS) entry which is preliminary data.</text>
</comment>
<dbReference type="InterPro" id="IPR018327">
    <property type="entry name" value="BHD_2"/>
</dbReference>
<feature type="region of interest" description="Disordered" evidence="6">
    <location>
        <begin position="939"/>
        <end position="961"/>
    </location>
</feature>
<dbReference type="Pfam" id="PF10405">
    <property type="entry name" value="BHD_3"/>
    <property type="match status" value="1"/>
</dbReference>
<feature type="compositionally biased region" description="Basic and acidic residues" evidence="6">
    <location>
        <begin position="760"/>
        <end position="776"/>
    </location>
</feature>
<feature type="domain" description="Rad4 beta-hairpin" evidence="7">
    <location>
        <begin position="658"/>
        <end position="709"/>
    </location>
</feature>
<feature type="region of interest" description="Disordered" evidence="6">
    <location>
        <begin position="298"/>
        <end position="427"/>
    </location>
</feature>
<feature type="compositionally biased region" description="Polar residues" evidence="6">
    <location>
        <begin position="482"/>
        <end position="493"/>
    </location>
</feature>
<dbReference type="SUPFAM" id="SSF54001">
    <property type="entry name" value="Cysteine proteinases"/>
    <property type="match status" value="1"/>
</dbReference>
<dbReference type="Pfam" id="PF10403">
    <property type="entry name" value="BHD_1"/>
    <property type="match status" value="1"/>
</dbReference>
<evidence type="ECO:0000259" key="7">
    <source>
        <dbReference type="SMART" id="SM01030"/>
    </source>
</evidence>
<dbReference type="Pfam" id="PF03835">
    <property type="entry name" value="Rad4"/>
    <property type="match status" value="1"/>
</dbReference>
<feature type="region of interest" description="Disordered" evidence="6">
    <location>
        <begin position="1"/>
        <end position="108"/>
    </location>
</feature>
<dbReference type="SMART" id="SM01030">
    <property type="entry name" value="BHD_1"/>
    <property type="match status" value="1"/>
</dbReference>
<proteinExistence type="inferred from homology"/>
<feature type="compositionally biased region" description="Acidic residues" evidence="6">
    <location>
        <begin position="72"/>
        <end position="96"/>
    </location>
</feature>
<dbReference type="Gene3D" id="3.90.260.10">
    <property type="entry name" value="Transglutaminase-like"/>
    <property type="match status" value="2"/>
</dbReference>
<dbReference type="InterPro" id="IPR018325">
    <property type="entry name" value="Rad4/PNGase_transGLS-fold"/>
</dbReference>
<dbReference type="InterPro" id="IPR038765">
    <property type="entry name" value="Papain-like_cys_pep_sf"/>
</dbReference>
<evidence type="ECO:0000256" key="5">
    <source>
        <dbReference type="ARBA" id="ARBA00023242"/>
    </source>
</evidence>
<evidence type="ECO:0000259" key="8">
    <source>
        <dbReference type="SMART" id="SM01032"/>
    </source>
</evidence>
<keyword evidence="5" id="KW-0539">Nucleus</keyword>
<feature type="compositionally biased region" description="Basic and acidic residues" evidence="6">
    <location>
        <begin position="741"/>
        <end position="752"/>
    </location>
</feature>
<dbReference type="InterPro" id="IPR018326">
    <property type="entry name" value="Rad4_beta-hairpin_dom1"/>
</dbReference>
<feature type="compositionally biased region" description="Low complexity" evidence="6">
    <location>
        <begin position="998"/>
        <end position="1010"/>
    </location>
</feature>
<keyword evidence="3" id="KW-0227">DNA damage</keyword>
<evidence type="ECO:0000256" key="4">
    <source>
        <dbReference type="ARBA" id="ARBA00023204"/>
    </source>
</evidence>
<keyword evidence="4" id="KW-0234">DNA repair</keyword>
<feature type="region of interest" description="Disordered" evidence="6">
    <location>
        <begin position="441"/>
        <end position="518"/>
    </location>
</feature>
<evidence type="ECO:0000256" key="3">
    <source>
        <dbReference type="ARBA" id="ARBA00022763"/>
    </source>
</evidence>
<dbReference type="PANTHER" id="PTHR12135:SF0">
    <property type="entry name" value="DNA REPAIR PROTEIN COMPLEMENTING XP-C CELLS"/>
    <property type="match status" value="1"/>
</dbReference>
<evidence type="ECO:0000313" key="9">
    <source>
        <dbReference type="EMBL" id="CAL5229830.1"/>
    </source>
</evidence>
<feature type="compositionally biased region" description="Basic and acidic residues" evidence="6">
    <location>
        <begin position="1"/>
        <end position="18"/>
    </location>
</feature>
<keyword evidence="10" id="KW-1185">Reference proteome</keyword>
<name>A0ABP1GEV0_9CHLO</name>
<evidence type="ECO:0000256" key="2">
    <source>
        <dbReference type="ARBA" id="ARBA00009525"/>
    </source>
</evidence>
<dbReference type="Proteomes" id="UP001497392">
    <property type="component" value="Unassembled WGS sequence"/>
</dbReference>
<accession>A0ABP1GEV0</accession>
<protein>
    <submittedName>
        <fullName evidence="9">G13235 protein</fullName>
    </submittedName>
</protein>
<dbReference type="InterPro" id="IPR036985">
    <property type="entry name" value="Transglutaminase-like_sf"/>
</dbReference>
<feature type="compositionally biased region" description="Low complexity" evidence="6">
    <location>
        <begin position="369"/>
        <end position="391"/>
    </location>
</feature>
<dbReference type="Gene3D" id="2.20.20.110">
    <property type="entry name" value="Rad4, beta-hairpin domain BHD1"/>
    <property type="match status" value="1"/>
</dbReference>
<feature type="region of interest" description="Disordered" evidence="6">
    <location>
        <begin position="722"/>
        <end position="778"/>
    </location>
</feature>
<feature type="region of interest" description="Disordered" evidence="6">
    <location>
        <begin position="998"/>
        <end position="1092"/>
    </location>
</feature>
<dbReference type="InterPro" id="IPR004583">
    <property type="entry name" value="DNA_repair_Rad4"/>
</dbReference>
<feature type="compositionally biased region" description="Basic and acidic residues" evidence="6">
    <location>
        <begin position="1057"/>
        <end position="1075"/>
    </location>
</feature>
<comment type="similarity">
    <text evidence="2">Belongs to the XPC family.</text>
</comment>
<dbReference type="PANTHER" id="PTHR12135">
    <property type="entry name" value="DNA REPAIR PROTEIN XP-C / RAD4"/>
    <property type="match status" value="1"/>
</dbReference>
<evidence type="ECO:0000313" key="10">
    <source>
        <dbReference type="Proteomes" id="UP001497392"/>
    </source>
</evidence>
<evidence type="ECO:0000256" key="1">
    <source>
        <dbReference type="ARBA" id="ARBA00004123"/>
    </source>
</evidence>
<dbReference type="SMART" id="SM01032">
    <property type="entry name" value="BHD_3"/>
    <property type="match status" value="1"/>
</dbReference>
<dbReference type="EMBL" id="CAXHTA020000021">
    <property type="protein sequence ID" value="CAL5229830.1"/>
    <property type="molecule type" value="Genomic_DNA"/>
</dbReference>
<evidence type="ECO:0000256" key="6">
    <source>
        <dbReference type="SAM" id="MobiDB-lite"/>
    </source>
</evidence>
<gene>
    <name evidence="9" type="primary">g13235</name>
    <name evidence="9" type="ORF">VP750_LOCUS11736</name>
</gene>
<reference evidence="9 10" key="1">
    <citation type="submission" date="2024-06" db="EMBL/GenBank/DDBJ databases">
        <authorList>
            <person name="Kraege A."/>
            <person name="Thomma B."/>
        </authorList>
    </citation>
    <scope>NUCLEOTIDE SEQUENCE [LARGE SCALE GENOMIC DNA]</scope>
</reference>
<dbReference type="Gene3D" id="3.30.70.2460">
    <property type="entry name" value="Rad4, beta-hairpin domain BHD3"/>
    <property type="match status" value="1"/>
</dbReference>
<sequence>MSGKREGETLAGASERRLQALISKRGKRSNNATAELDASFKAAQEATGLPKAARAQGPSGTCGAPAKADWDEKAEEDNLPDLEEEDEEDWEAEDSDGDGHMPLPPEDLELDIDAVPGVAASEDQDTGKRPLSREERVQKMWEDYYRKQANQRRAELQQVLHRSSALCTLAHALLLDQAANDPMLQAVCYSLINNAIQSEVLQIREGCSPGDLKPTVSWFSKSVSVSVSEDTINQAEKAPPDGIEGAVSRLRALAAARTGMPEELVALFVATMRAQGLLARSVRALDVLPLRPGRTEGRRRLTVVDPRRHKPDSAKGSAPRGPVQPIGPENSKRAPAKRRASASKEASPPINAAASNGKGVKRKRKSKGEQAQEAEAQASPAAQAQGAAESGDNSKENIAELMQSSAQKQSGADAEPGASAALERKRRGDMEFENQLAMAMQASAAAPATKRPSAGEVKHGDISGGVAMKVKGKAPAEPHADGSTSVHDMTPQSKRQKGQSPGKKPAGAMWTRGARKPSGGRCWAEVYCGSAESGSWVHVDPLSGVVDRAYEIEKGFVRETPLTYVVALSGNTAKDVTQRYVKSMRPLQKLRDEEWWGETMAGLRPTLQQSTQPQRRLAHTTSLKGAKRLGKEKAESGALTYMLSAREDAEFQQKASAEIQDVPNTIPAFKSHPKYILDRHITRYDMLKPNAQKIGLHRGEAFYLRADLAHLHTAEMWERQGRAVKDSELGQPAKEVRKRGAKDEPTDSRAAEEEAEMFGEPDKDDPFSSKEKDKGAPEVTKLYGDWQTEEWIPPKAENGIVPKNDRGNVLCPPLAYCLPQGTVHLKGMPRITMTCKALELDYAVAMVGFETRGGMSVPCFDGVVVCEEHAGLITDAYHTAERERQEKAASKAHAAAEAHWRNLLRSIFTRLHVQGQYADAAATPEIGQVPSPVKQEVIDVTSEQEEEQEKPRAKSGAAAAAAIEAAKGDAAALKQRRATWKDPVVAAREAALQASAAAPPAVASPLSQQPSVVKAEGSTGPSVESTEADAAASPANKGRGTRAGRNSPQKRGRRGAKQTDKVIDKEQGDTDELNKQLRKRTRSGLVVDLEEI</sequence>